<dbReference type="Gene3D" id="3.20.20.150">
    <property type="entry name" value="Divalent-metal-dependent TIM barrel enzymes"/>
    <property type="match status" value="1"/>
</dbReference>
<dbReference type="SUPFAM" id="SSF51658">
    <property type="entry name" value="Xylose isomerase-like"/>
    <property type="match status" value="1"/>
</dbReference>
<evidence type="ECO:0000259" key="1">
    <source>
        <dbReference type="Pfam" id="PF01261"/>
    </source>
</evidence>
<dbReference type="EMBL" id="CP098401">
    <property type="protein sequence ID" value="URW75100.1"/>
    <property type="molecule type" value="Genomic_DNA"/>
</dbReference>
<sequence>MREAARECEISLAALTVLGCSCHEQIDLAADAGYSHVGIRVIAATPDEPHESLVVGSTAFRAARQALSASGVAVLDIEILRLTPDVVIDRFRPALETGAAFGARFALVAGNDPDRARMADHFAELCEAAADYGIVPHIEAMPWTSVPTVGDAFALCAASGRTDAGVLIDAFHLARSGGVPADIPVDTSRCGYVQLCDIAGPIPGAMTEVIAEARAGRLYPGDGEIDLPALLRALPPGIPVSVEVPDAAAMAAGRSPRDHAARALEATRRVLDLAS</sequence>
<feature type="domain" description="Xylose isomerase-like TIM barrel" evidence="1">
    <location>
        <begin position="26"/>
        <end position="265"/>
    </location>
</feature>
<accession>A0ABY4TTD9</accession>
<dbReference type="PROSITE" id="PS51257">
    <property type="entry name" value="PROKAR_LIPOPROTEIN"/>
    <property type="match status" value="1"/>
</dbReference>
<keyword evidence="2" id="KW-0413">Isomerase</keyword>
<proteinExistence type="predicted"/>
<organism evidence="2 3">
    <name type="scientific">Sphingomonas donggukensis</name>
    <dbReference type="NCBI Taxonomy" id="2949093"/>
    <lineage>
        <taxon>Bacteria</taxon>
        <taxon>Pseudomonadati</taxon>
        <taxon>Pseudomonadota</taxon>
        <taxon>Alphaproteobacteria</taxon>
        <taxon>Sphingomonadales</taxon>
        <taxon>Sphingomonadaceae</taxon>
        <taxon>Sphingomonas</taxon>
    </lineage>
</organism>
<evidence type="ECO:0000313" key="2">
    <source>
        <dbReference type="EMBL" id="URW75100.1"/>
    </source>
</evidence>
<evidence type="ECO:0000313" key="3">
    <source>
        <dbReference type="Proteomes" id="UP001055580"/>
    </source>
</evidence>
<gene>
    <name evidence="2" type="ORF">M9980_11100</name>
</gene>
<name>A0ABY4TTD9_9SPHN</name>
<dbReference type="InterPro" id="IPR036237">
    <property type="entry name" value="Xyl_isomerase-like_sf"/>
</dbReference>
<reference evidence="2" key="1">
    <citation type="submission" date="2022-05" db="EMBL/GenBank/DDBJ databases">
        <title>Sphingomonas sp. strain RMG20 Genome sequencing and assembly.</title>
        <authorList>
            <person name="Kim I."/>
        </authorList>
    </citation>
    <scope>NUCLEOTIDE SEQUENCE</scope>
    <source>
        <strain evidence="2">RMG20</strain>
    </source>
</reference>
<protein>
    <submittedName>
        <fullName evidence="2">Sugar phosphate isomerase/epimerase</fullName>
    </submittedName>
</protein>
<dbReference type="Pfam" id="PF01261">
    <property type="entry name" value="AP_endonuc_2"/>
    <property type="match status" value="1"/>
</dbReference>
<dbReference type="PANTHER" id="PTHR12110:SF48">
    <property type="entry name" value="BLL3656 PROTEIN"/>
    <property type="match status" value="1"/>
</dbReference>
<dbReference type="InterPro" id="IPR050312">
    <property type="entry name" value="IolE/XylAMocC-like"/>
</dbReference>
<dbReference type="InterPro" id="IPR013022">
    <property type="entry name" value="Xyl_isomerase-like_TIM-brl"/>
</dbReference>
<keyword evidence="3" id="KW-1185">Reference proteome</keyword>
<dbReference type="RefSeq" id="WP_250750704.1">
    <property type="nucleotide sequence ID" value="NZ_CP098401.1"/>
</dbReference>
<dbReference type="GO" id="GO:0016853">
    <property type="term" value="F:isomerase activity"/>
    <property type="evidence" value="ECO:0007669"/>
    <property type="project" value="UniProtKB-KW"/>
</dbReference>
<dbReference type="Proteomes" id="UP001055580">
    <property type="component" value="Chromosome"/>
</dbReference>
<dbReference type="PANTHER" id="PTHR12110">
    <property type="entry name" value="HYDROXYPYRUVATE ISOMERASE"/>
    <property type="match status" value="1"/>
</dbReference>